<reference evidence="2 3" key="1">
    <citation type="submission" date="2019-07" db="EMBL/GenBank/DDBJ databases">
        <authorList>
            <person name="Kim J."/>
        </authorList>
    </citation>
    <scope>NUCLEOTIDE SEQUENCE [LARGE SCALE GENOMIC DNA]</scope>
    <source>
        <strain evidence="2 3">JC52</strain>
    </source>
</reference>
<accession>A0A559KFT9</accession>
<evidence type="ECO:0000313" key="2">
    <source>
        <dbReference type="EMBL" id="TVY10995.1"/>
    </source>
</evidence>
<comment type="caution">
    <text evidence="2">The sequence shown here is derived from an EMBL/GenBank/DDBJ whole genome shotgun (WGS) entry which is preliminary data.</text>
</comment>
<dbReference type="RefSeq" id="WP_144844457.1">
    <property type="nucleotide sequence ID" value="NZ_VNJI01000005.1"/>
</dbReference>
<gene>
    <name evidence="2" type="ORF">FPZ49_05860</name>
</gene>
<keyword evidence="1" id="KW-0472">Membrane</keyword>
<keyword evidence="3" id="KW-1185">Reference proteome</keyword>
<feature type="transmembrane region" description="Helical" evidence="1">
    <location>
        <begin position="56"/>
        <end position="77"/>
    </location>
</feature>
<name>A0A559KFT9_9BACL</name>
<proteinExistence type="predicted"/>
<dbReference type="EMBL" id="VNJI01000005">
    <property type="protein sequence ID" value="TVY10995.1"/>
    <property type="molecule type" value="Genomic_DNA"/>
</dbReference>
<dbReference type="AlphaFoldDB" id="A0A559KFT9"/>
<keyword evidence="1" id="KW-0812">Transmembrane</keyword>
<protein>
    <submittedName>
        <fullName evidence="2">Uncharacterized protein</fullName>
    </submittedName>
</protein>
<keyword evidence="1" id="KW-1133">Transmembrane helix</keyword>
<dbReference type="Proteomes" id="UP000317036">
    <property type="component" value="Unassembled WGS sequence"/>
</dbReference>
<feature type="transmembrane region" description="Helical" evidence="1">
    <location>
        <begin position="83"/>
        <end position="104"/>
    </location>
</feature>
<sequence length="156" mass="17269">MLLVSTFEQTLELEEALAVLEKMGVEHSEILVIPMKLYPLDPRQIIFKSEERNSRAFEVGMALATAFGVIGASVGFVFKLGPIIWGLLYAILGFGIGFGGVVFVKRNKQKTARSPGNPKPEVVAIIQCRQTQSEEIQKVLWQYKAISVGETRTGEK</sequence>
<evidence type="ECO:0000313" key="3">
    <source>
        <dbReference type="Proteomes" id="UP000317036"/>
    </source>
</evidence>
<evidence type="ECO:0000256" key="1">
    <source>
        <dbReference type="SAM" id="Phobius"/>
    </source>
</evidence>
<dbReference type="OrthoDB" id="1683109at2"/>
<organism evidence="2 3">
    <name type="scientific">Paenibacillus cremeus</name>
    <dbReference type="NCBI Taxonomy" id="2163881"/>
    <lineage>
        <taxon>Bacteria</taxon>
        <taxon>Bacillati</taxon>
        <taxon>Bacillota</taxon>
        <taxon>Bacilli</taxon>
        <taxon>Bacillales</taxon>
        <taxon>Paenibacillaceae</taxon>
        <taxon>Paenibacillus</taxon>
    </lineage>
</organism>